<evidence type="ECO:0000313" key="1">
    <source>
        <dbReference type="EMBL" id="KAH9377968.1"/>
    </source>
</evidence>
<sequence length="143" mass="16150">MSSEYYRALDITARERYRQKLTFNGEELPDPLDPPLRQHVFVTDSRRLPSVHVGDIYMYLVEGTCFYSKEEFKSFKLSDGYNSFISGKVRQLRCFSAAFGSSAVVLVAADVEASQTVKKVHQPWTLVKKDGTVINAHCTCMAG</sequence>
<dbReference type="OMA" id="ANAHCTC"/>
<dbReference type="OrthoDB" id="6538129at2759"/>
<dbReference type="VEuPathDB" id="VectorBase:HLOH_042054"/>
<protein>
    <submittedName>
        <fullName evidence="1">Uncharacterized protein</fullName>
    </submittedName>
</protein>
<dbReference type="EMBL" id="JABSTR010000008">
    <property type="protein sequence ID" value="KAH9377968.1"/>
    <property type="molecule type" value="Genomic_DNA"/>
</dbReference>
<dbReference type="Proteomes" id="UP000821853">
    <property type="component" value="Unassembled WGS sequence"/>
</dbReference>
<name>A0A9J6GTC8_HAELO</name>
<gene>
    <name evidence="1" type="ORF">HPB48_015080</name>
</gene>
<proteinExistence type="predicted"/>
<dbReference type="PANTHER" id="PTHR47526:SF3">
    <property type="entry name" value="PHD-TYPE DOMAIN-CONTAINING PROTEIN"/>
    <property type="match status" value="1"/>
</dbReference>
<reference evidence="1 2" key="1">
    <citation type="journal article" date="2020" name="Cell">
        <title>Large-Scale Comparative Analyses of Tick Genomes Elucidate Their Genetic Diversity and Vector Capacities.</title>
        <authorList>
            <consortium name="Tick Genome and Microbiome Consortium (TIGMIC)"/>
            <person name="Jia N."/>
            <person name="Wang J."/>
            <person name="Shi W."/>
            <person name="Du L."/>
            <person name="Sun Y."/>
            <person name="Zhan W."/>
            <person name="Jiang J.F."/>
            <person name="Wang Q."/>
            <person name="Zhang B."/>
            <person name="Ji P."/>
            <person name="Bell-Sakyi L."/>
            <person name="Cui X.M."/>
            <person name="Yuan T.T."/>
            <person name="Jiang B.G."/>
            <person name="Yang W.F."/>
            <person name="Lam T.T."/>
            <person name="Chang Q.C."/>
            <person name="Ding S.J."/>
            <person name="Wang X.J."/>
            <person name="Zhu J.G."/>
            <person name="Ruan X.D."/>
            <person name="Zhao L."/>
            <person name="Wei J.T."/>
            <person name="Ye R.Z."/>
            <person name="Que T.C."/>
            <person name="Du C.H."/>
            <person name="Zhou Y.H."/>
            <person name="Cheng J.X."/>
            <person name="Dai P.F."/>
            <person name="Guo W.B."/>
            <person name="Han X.H."/>
            <person name="Huang E.J."/>
            <person name="Li L.F."/>
            <person name="Wei W."/>
            <person name="Gao Y.C."/>
            <person name="Liu J.Z."/>
            <person name="Shao H.Z."/>
            <person name="Wang X."/>
            <person name="Wang C.C."/>
            <person name="Yang T.C."/>
            <person name="Huo Q.B."/>
            <person name="Li W."/>
            <person name="Chen H.Y."/>
            <person name="Chen S.E."/>
            <person name="Zhou L.G."/>
            <person name="Ni X.B."/>
            <person name="Tian J.H."/>
            <person name="Sheng Y."/>
            <person name="Liu T."/>
            <person name="Pan Y.S."/>
            <person name="Xia L.Y."/>
            <person name="Li J."/>
            <person name="Zhao F."/>
            <person name="Cao W.C."/>
        </authorList>
    </citation>
    <scope>NUCLEOTIDE SEQUENCE [LARGE SCALE GENOMIC DNA]</scope>
    <source>
        <strain evidence="1">HaeL-2018</strain>
    </source>
</reference>
<accession>A0A9J6GTC8</accession>
<dbReference type="AlphaFoldDB" id="A0A9J6GTC8"/>
<evidence type="ECO:0000313" key="2">
    <source>
        <dbReference type="Proteomes" id="UP000821853"/>
    </source>
</evidence>
<organism evidence="1 2">
    <name type="scientific">Haemaphysalis longicornis</name>
    <name type="common">Bush tick</name>
    <dbReference type="NCBI Taxonomy" id="44386"/>
    <lineage>
        <taxon>Eukaryota</taxon>
        <taxon>Metazoa</taxon>
        <taxon>Ecdysozoa</taxon>
        <taxon>Arthropoda</taxon>
        <taxon>Chelicerata</taxon>
        <taxon>Arachnida</taxon>
        <taxon>Acari</taxon>
        <taxon>Parasitiformes</taxon>
        <taxon>Ixodida</taxon>
        <taxon>Ixodoidea</taxon>
        <taxon>Ixodidae</taxon>
        <taxon>Haemaphysalinae</taxon>
        <taxon>Haemaphysalis</taxon>
    </lineage>
</organism>
<keyword evidence="2" id="KW-1185">Reference proteome</keyword>
<dbReference type="PANTHER" id="PTHR47526">
    <property type="entry name" value="ATP-DEPENDENT DNA HELICASE"/>
    <property type="match status" value="1"/>
</dbReference>
<comment type="caution">
    <text evidence="1">The sequence shown here is derived from an EMBL/GenBank/DDBJ whole genome shotgun (WGS) entry which is preliminary data.</text>
</comment>